<dbReference type="OrthoDB" id="515401at2759"/>
<dbReference type="EMBL" id="LXTC01000001">
    <property type="protein sequence ID" value="OBA23334.1"/>
    <property type="molecule type" value="Genomic_DNA"/>
</dbReference>
<dbReference type="FunFam" id="3.30.50.10:FF:000007">
    <property type="entry name" value="Nitrogen regulatory AreA, N-terminal"/>
    <property type="match status" value="1"/>
</dbReference>
<organism evidence="10 11">
    <name type="scientific">Metschnikowia bicuspidata var. bicuspidata NRRL YB-4993</name>
    <dbReference type="NCBI Taxonomy" id="869754"/>
    <lineage>
        <taxon>Eukaryota</taxon>
        <taxon>Fungi</taxon>
        <taxon>Dikarya</taxon>
        <taxon>Ascomycota</taxon>
        <taxon>Saccharomycotina</taxon>
        <taxon>Pichiomycetes</taxon>
        <taxon>Metschnikowiaceae</taxon>
        <taxon>Metschnikowia</taxon>
    </lineage>
</organism>
<dbReference type="InterPro" id="IPR039355">
    <property type="entry name" value="Transcription_factor_GATA"/>
</dbReference>
<dbReference type="SMART" id="SM00401">
    <property type="entry name" value="ZnF_GATA"/>
    <property type="match status" value="1"/>
</dbReference>
<keyword evidence="10" id="KW-0238">DNA-binding</keyword>
<dbReference type="GO" id="GO:0000978">
    <property type="term" value="F:RNA polymerase II cis-regulatory region sequence-specific DNA binding"/>
    <property type="evidence" value="ECO:0007669"/>
    <property type="project" value="TreeGrafter"/>
</dbReference>
<evidence type="ECO:0000256" key="2">
    <source>
        <dbReference type="ARBA" id="ARBA00022723"/>
    </source>
</evidence>
<evidence type="ECO:0000256" key="6">
    <source>
        <dbReference type="ARBA" id="ARBA00023163"/>
    </source>
</evidence>
<proteinExistence type="predicted"/>
<dbReference type="RefSeq" id="XP_018713815.1">
    <property type="nucleotide sequence ID" value="XM_018856707.1"/>
</dbReference>
<feature type="non-terminal residue" evidence="10">
    <location>
        <position position="78"/>
    </location>
</feature>
<comment type="caution">
    <text evidence="10">The sequence shown here is derived from an EMBL/GenBank/DDBJ whole genome shotgun (WGS) entry which is preliminary data.</text>
</comment>
<dbReference type="InterPro" id="IPR000679">
    <property type="entry name" value="Znf_GATA"/>
</dbReference>
<keyword evidence="10" id="KW-0675">Receptor</keyword>
<dbReference type="Proteomes" id="UP000092555">
    <property type="component" value="Unassembled WGS sequence"/>
</dbReference>
<keyword evidence="4" id="KW-0862">Zinc</keyword>
<evidence type="ECO:0000256" key="8">
    <source>
        <dbReference type="PROSITE-ProRule" id="PRU00094"/>
    </source>
</evidence>
<dbReference type="PROSITE" id="PS50114">
    <property type="entry name" value="GATA_ZN_FINGER_2"/>
    <property type="match status" value="1"/>
</dbReference>
<evidence type="ECO:0000256" key="3">
    <source>
        <dbReference type="ARBA" id="ARBA00022771"/>
    </source>
</evidence>
<protein>
    <submittedName>
        <fullName evidence="10">Glucocorticoid receptor-like (DNA-binding domain)</fullName>
    </submittedName>
</protein>
<dbReference type="STRING" id="869754.A0A1A0HGN6"/>
<keyword evidence="11" id="KW-1185">Reference proteome</keyword>
<keyword evidence="7" id="KW-0539">Nucleus</keyword>
<dbReference type="PANTHER" id="PTHR10071">
    <property type="entry name" value="TRANSCRIPTION FACTOR GATA FAMILY MEMBER"/>
    <property type="match status" value="1"/>
</dbReference>
<dbReference type="PROSITE" id="PS00344">
    <property type="entry name" value="GATA_ZN_FINGER_1"/>
    <property type="match status" value="1"/>
</dbReference>
<evidence type="ECO:0000313" key="11">
    <source>
        <dbReference type="Proteomes" id="UP000092555"/>
    </source>
</evidence>
<dbReference type="CDD" id="cd00202">
    <property type="entry name" value="ZnF_GATA"/>
    <property type="match status" value="1"/>
</dbReference>
<reference evidence="10 11" key="1">
    <citation type="submission" date="2016-05" db="EMBL/GenBank/DDBJ databases">
        <title>Comparative genomics of biotechnologically important yeasts.</title>
        <authorList>
            <consortium name="DOE Joint Genome Institute"/>
            <person name="Riley R."/>
            <person name="Haridas S."/>
            <person name="Wolfe K.H."/>
            <person name="Lopes M.R."/>
            <person name="Hittinger C.T."/>
            <person name="Goker M."/>
            <person name="Salamov A."/>
            <person name="Wisecaver J."/>
            <person name="Long T.M."/>
            <person name="Aerts A.L."/>
            <person name="Barry K."/>
            <person name="Choi C."/>
            <person name="Clum A."/>
            <person name="Coughlan A.Y."/>
            <person name="Deshpande S."/>
            <person name="Douglass A.P."/>
            <person name="Hanson S.J."/>
            <person name="Klenk H.-P."/>
            <person name="LaButti K."/>
            <person name="Lapidus A."/>
            <person name="Lindquist E."/>
            <person name="Lipzen A."/>
            <person name="Meier-kolthoff J.P."/>
            <person name="Ohm R.A."/>
            <person name="Otillar R.P."/>
            <person name="Pangilinan J."/>
            <person name="Peng Y."/>
            <person name="Rokas A."/>
            <person name="Rosa C.A."/>
            <person name="Scheuner C."/>
            <person name="Sibirny A.A."/>
            <person name="Slot J.C."/>
            <person name="Stielow J.B."/>
            <person name="Sun H."/>
            <person name="Kurtzman C.P."/>
            <person name="Blackwell M."/>
            <person name="Grigoriev I.V."/>
            <person name="Jeffries T.W."/>
        </authorList>
    </citation>
    <scope>NUCLEOTIDE SEQUENCE [LARGE SCALE GENOMIC DNA]</scope>
    <source>
        <strain evidence="10 11">NRRL YB-4993</strain>
    </source>
</reference>
<keyword evidence="5" id="KW-0805">Transcription regulation</keyword>
<dbReference type="PRINTS" id="PR00619">
    <property type="entry name" value="GATAZNFINGER"/>
</dbReference>
<dbReference type="AlphaFoldDB" id="A0A1A0HGN6"/>
<evidence type="ECO:0000313" key="10">
    <source>
        <dbReference type="EMBL" id="OBA23334.1"/>
    </source>
</evidence>
<keyword evidence="6" id="KW-0804">Transcription</keyword>
<dbReference type="GO" id="GO:0000981">
    <property type="term" value="F:DNA-binding transcription factor activity, RNA polymerase II-specific"/>
    <property type="evidence" value="ECO:0007669"/>
    <property type="project" value="TreeGrafter"/>
</dbReference>
<keyword evidence="3 8" id="KW-0863">Zinc-finger</keyword>
<name>A0A1A0HGN6_9ASCO</name>
<dbReference type="GO" id="GO:0000122">
    <property type="term" value="P:negative regulation of transcription by RNA polymerase II"/>
    <property type="evidence" value="ECO:0007669"/>
    <property type="project" value="TreeGrafter"/>
</dbReference>
<evidence type="ECO:0000256" key="4">
    <source>
        <dbReference type="ARBA" id="ARBA00022833"/>
    </source>
</evidence>
<evidence type="ECO:0000256" key="1">
    <source>
        <dbReference type="ARBA" id="ARBA00004123"/>
    </source>
</evidence>
<dbReference type="PANTHER" id="PTHR10071:SF335">
    <property type="entry name" value="IRON-SENSING TRANSCRIPTIONAL REPRESSOR-RELATED"/>
    <property type="match status" value="1"/>
</dbReference>
<keyword evidence="2" id="KW-0479">Metal-binding</keyword>
<comment type="subcellular location">
    <subcellularLocation>
        <location evidence="1">Nucleus</location>
    </subcellularLocation>
</comment>
<dbReference type="SUPFAM" id="SSF57716">
    <property type="entry name" value="Glucocorticoid receptor-like (DNA-binding domain)"/>
    <property type="match status" value="1"/>
</dbReference>
<evidence type="ECO:0000259" key="9">
    <source>
        <dbReference type="PROSITE" id="PS50114"/>
    </source>
</evidence>
<dbReference type="GO" id="GO:0008270">
    <property type="term" value="F:zinc ion binding"/>
    <property type="evidence" value="ECO:0007669"/>
    <property type="project" value="UniProtKB-KW"/>
</dbReference>
<sequence>MNKGSLFEKAAVLPAQKKKEDDSVAIACFNCSSTITPLWRRDDVGNTICNACGLYYRLHGSHRPIRMKRSTIKRRKRV</sequence>
<feature type="domain" description="GATA-type" evidence="9">
    <location>
        <begin position="22"/>
        <end position="75"/>
    </location>
</feature>
<dbReference type="Pfam" id="PF00320">
    <property type="entry name" value="GATA"/>
    <property type="match status" value="1"/>
</dbReference>
<accession>A0A1A0HGN6</accession>
<dbReference type="InterPro" id="IPR013088">
    <property type="entry name" value="Znf_NHR/GATA"/>
</dbReference>
<dbReference type="GO" id="GO:0005634">
    <property type="term" value="C:nucleus"/>
    <property type="evidence" value="ECO:0007669"/>
    <property type="project" value="UniProtKB-SubCell"/>
</dbReference>
<evidence type="ECO:0000256" key="7">
    <source>
        <dbReference type="ARBA" id="ARBA00023242"/>
    </source>
</evidence>
<gene>
    <name evidence="10" type="ORF">METBIDRAFT_36205</name>
</gene>
<dbReference type="Gene3D" id="3.30.50.10">
    <property type="entry name" value="Erythroid Transcription Factor GATA-1, subunit A"/>
    <property type="match status" value="1"/>
</dbReference>
<evidence type="ECO:0000256" key="5">
    <source>
        <dbReference type="ARBA" id="ARBA00023015"/>
    </source>
</evidence>
<dbReference type="GeneID" id="30029683"/>
<dbReference type="GO" id="GO:0045944">
    <property type="term" value="P:positive regulation of transcription by RNA polymerase II"/>
    <property type="evidence" value="ECO:0007669"/>
    <property type="project" value="TreeGrafter"/>
</dbReference>